<dbReference type="EMBL" id="JAHBND010001348">
    <property type="protein sequence ID" value="MBS7676542.1"/>
    <property type="molecule type" value="Genomic_DNA"/>
</dbReference>
<name>A0AAW4L135_VIBCL</name>
<gene>
    <name evidence="1" type="ORF">KIN13_24450</name>
</gene>
<proteinExistence type="predicted"/>
<dbReference type="AlphaFoldDB" id="A0AAW4L135"/>
<organism evidence="1 2">
    <name type="scientific">Vibrio cholerae</name>
    <dbReference type="NCBI Taxonomy" id="666"/>
    <lineage>
        <taxon>Bacteria</taxon>
        <taxon>Pseudomonadati</taxon>
        <taxon>Pseudomonadota</taxon>
        <taxon>Gammaproteobacteria</taxon>
        <taxon>Vibrionales</taxon>
        <taxon>Vibrionaceae</taxon>
        <taxon>Vibrio</taxon>
    </lineage>
</organism>
<accession>A0AAW4L135</accession>
<reference evidence="1" key="2">
    <citation type="submission" date="2023-08" db="EMBL/GenBank/DDBJ databases">
        <title>Vibrio cholerae Outbreaks in Tanzania Exemplify Founder Flush: Simultaneous Increases in Population Size and Genetic Diversity.</title>
        <authorList>
            <person name="Debes A.K."/>
            <person name="Mohammed A."/>
            <person name="Maseke I."/>
            <person name="Almeida M."/>
            <person name="Li S."/>
            <person name="Matimba H."/>
            <person name="Joachim A."/>
            <person name="Mizinduko M."/>
            <person name="Nyanga S."/>
            <person name="Kelly M."/>
            <person name="Kachwamba Y."/>
            <person name="Schaffer A.M."/>
            <person name="Nyanga A.S."/>
            <person name="Mghamba J."/>
            <person name="Mosha F.S."/>
            <person name="Sack D.A."/>
            <person name="Stine O.C."/>
        </authorList>
    </citation>
    <scope>NUCLEOTIDE SEQUENCE</scope>
    <source>
        <strain evidence="1">TDS0091212</strain>
    </source>
</reference>
<dbReference type="Proteomes" id="UP001196338">
    <property type="component" value="Unassembled WGS sequence"/>
</dbReference>
<evidence type="ECO:0000313" key="1">
    <source>
        <dbReference type="EMBL" id="MBS7676542.1"/>
    </source>
</evidence>
<dbReference type="RefSeq" id="WP_213421983.1">
    <property type="nucleotide sequence ID" value="NZ_JAHBND010001348.1"/>
</dbReference>
<feature type="non-terminal residue" evidence="1">
    <location>
        <position position="1"/>
    </location>
</feature>
<comment type="caution">
    <text evidence="1">The sequence shown here is derived from an EMBL/GenBank/DDBJ whole genome shotgun (WGS) entry which is preliminary data.</text>
</comment>
<evidence type="ECO:0000313" key="2">
    <source>
        <dbReference type="Proteomes" id="UP001196338"/>
    </source>
</evidence>
<reference evidence="1" key="1">
    <citation type="submission" date="2021-05" db="EMBL/GenBank/DDBJ databases">
        <authorList>
            <person name="Stine C."/>
        </authorList>
    </citation>
    <scope>NUCLEOTIDE SEQUENCE</scope>
    <source>
        <strain evidence="1">TDS0091212</strain>
    </source>
</reference>
<sequence length="77" mass="8631">LQLSANSTLSIAQNYLIANGTRVNLDEQALLLVRSIEYSPGIRLDELLTLLPEMDPAKVRALVFELCHQDTLELIRP</sequence>
<protein>
    <submittedName>
        <fullName evidence="1">Uncharacterized protein</fullName>
    </submittedName>
</protein>